<proteinExistence type="inferred from homology"/>
<sequence>MDANDRPGPATVVVDHVGMDYRTPTTAPPSGRRRRFTHNLRRMVGMSNHTYVHALKDVSFVAHEGEQIGLVGQNGSGKSTLLRIIAGVEPPTRGTVRSTSTPILLGINAALIPTLSGERNIELGLLAMGLHPDKVHRMIPQVAKLAGIGAAIKRPMSTYSSGMGARLRFAIAAAYQPHIMLIDEALGAGDAAFSSRSEKVVKRLRANAGTIFLVSHAAQTVEETCSRAIWLHNGELLADGPAEETARKYRWWAWNVAQDEPHVAEKLLHQAREEFTEKRAANLAEVEACRAV</sequence>
<reference evidence="6 7" key="1">
    <citation type="submission" date="2019-06" db="EMBL/GenBank/DDBJ databases">
        <title>Sequencing the genomes of 1000 actinobacteria strains.</title>
        <authorList>
            <person name="Klenk H.-P."/>
        </authorList>
    </citation>
    <scope>NUCLEOTIDE SEQUENCE [LARGE SCALE GENOMIC DNA]</scope>
    <source>
        <strain evidence="6 7">DSM 8251</strain>
    </source>
</reference>
<dbReference type="InterPro" id="IPR003439">
    <property type="entry name" value="ABC_transporter-like_ATP-bd"/>
</dbReference>
<protein>
    <submittedName>
        <fullName evidence="6">Teichoic acid transport system ATP-binding protein</fullName>
    </submittedName>
</protein>
<feature type="domain" description="ABC transporter" evidence="5">
    <location>
        <begin position="35"/>
        <end position="258"/>
    </location>
</feature>
<evidence type="ECO:0000259" key="5">
    <source>
        <dbReference type="PROSITE" id="PS50893"/>
    </source>
</evidence>
<dbReference type="CDD" id="cd03220">
    <property type="entry name" value="ABC_KpsT_Wzt"/>
    <property type="match status" value="1"/>
</dbReference>
<keyword evidence="3" id="KW-0547">Nucleotide-binding</keyword>
<dbReference type="EMBL" id="VFOR01000002">
    <property type="protein sequence ID" value="TQL58117.1"/>
    <property type="molecule type" value="Genomic_DNA"/>
</dbReference>
<dbReference type="GO" id="GO:0005524">
    <property type="term" value="F:ATP binding"/>
    <property type="evidence" value="ECO:0007669"/>
    <property type="project" value="UniProtKB-KW"/>
</dbReference>
<organism evidence="6 7">
    <name type="scientific">Propioniferax innocua</name>
    <dbReference type="NCBI Taxonomy" id="1753"/>
    <lineage>
        <taxon>Bacteria</taxon>
        <taxon>Bacillati</taxon>
        <taxon>Actinomycetota</taxon>
        <taxon>Actinomycetes</taxon>
        <taxon>Propionibacteriales</taxon>
        <taxon>Propionibacteriaceae</taxon>
        <taxon>Propioniferax</taxon>
    </lineage>
</organism>
<dbReference type="GO" id="GO:0140359">
    <property type="term" value="F:ABC-type transporter activity"/>
    <property type="evidence" value="ECO:0007669"/>
    <property type="project" value="InterPro"/>
</dbReference>
<dbReference type="Pfam" id="PF00005">
    <property type="entry name" value="ABC_tran"/>
    <property type="match status" value="1"/>
</dbReference>
<evidence type="ECO:0000256" key="2">
    <source>
        <dbReference type="ARBA" id="ARBA00022448"/>
    </source>
</evidence>
<dbReference type="GO" id="GO:0016020">
    <property type="term" value="C:membrane"/>
    <property type="evidence" value="ECO:0007669"/>
    <property type="project" value="InterPro"/>
</dbReference>
<keyword evidence="2" id="KW-0813">Transport</keyword>
<evidence type="ECO:0000313" key="6">
    <source>
        <dbReference type="EMBL" id="TQL58117.1"/>
    </source>
</evidence>
<dbReference type="OrthoDB" id="9778870at2"/>
<dbReference type="AlphaFoldDB" id="A0A542ZCU3"/>
<keyword evidence="7" id="KW-1185">Reference proteome</keyword>
<dbReference type="PROSITE" id="PS50893">
    <property type="entry name" value="ABC_TRANSPORTER_2"/>
    <property type="match status" value="1"/>
</dbReference>
<keyword evidence="4 6" id="KW-0067">ATP-binding</keyword>
<evidence type="ECO:0000256" key="3">
    <source>
        <dbReference type="ARBA" id="ARBA00022741"/>
    </source>
</evidence>
<dbReference type="PANTHER" id="PTHR46743:SF2">
    <property type="entry name" value="TEICHOIC ACIDS EXPORT ATP-BINDING PROTEIN TAGH"/>
    <property type="match status" value="1"/>
</dbReference>
<dbReference type="InterPro" id="IPR015860">
    <property type="entry name" value="ABC_transpr_TagH-like"/>
</dbReference>
<dbReference type="InterPro" id="IPR050683">
    <property type="entry name" value="Bact_Polysacc_Export_ATP-bd"/>
</dbReference>
<dbReference type="InterPro" id="IPR027417">
    <property type="entry name" value="P-loop_NTPase"/>
</dbReference>
<dbReference type="SUPFAM" id="SSF52540">
    <property type="entry name" value="P-loop containing nucleoside triphosphate hydrolases"/>
    <property type="match status" value="1"/>
</dbReference>
<evidence type="ECO:0000256" key="1">
    <source>
        <dbReference type="ARBA" id="ARBA00005417"/>
    </source>
</evidence>
<comment type="caution">
    <text evidence="6">The sequence shown here is derived from an EMBL/GenBank/DDBJ whole genome shotgun (WGS) entry which is preliminary data.</text>
</comment>
<gene>
    <name evidence="6" type="ORF">FB460_1970</name>
</gene>
<name>A0A542ZCU3_9ACTN</name>
<dbReference type="RefSeq" id="WP_142093941.1">
    <property type="nucleotide sequence ID" value="NZ_BAAAMD010000004.1"/>
</dbReference>
<dbReference type="InterPro" id="IPR003593">
    <property type="entry name" value="AAA+_ATPase"/>
</dbReference>
<dbReference type="GO" id="GO:0016887">
    <property type="term" value="F:ATP hydrolysis activity"/>
    <property type="evidence" value="ECO:0007669"/>
    <property type="project" value="InterPro"/>
</dbReference>
<dbReference type="SMART" id="SM00382">
    <property type="entry name" value="AAA"/>
    <property type="match status" value="1"/>
</dbReference>
<comment type="similarity">
    <text evidence="1">Belongs to the ABC transporter superfamily.</text>
</comment>
<evidence type="ECO:0000256" key="4">
    <source>
        <dbReference type="ARBA" id="ARBA00022840"/>
    </source>
</evidence>
<dbReference type="Proteomes" id="UP000316196">
    <property type="component" value="Unassembled WGS sequence"/>
</dbReference>
<evidence type="ECO:0000313" key="7">
    <source>
        <dbReference type="Proteomes" id="UP000316196"/>
    </source>
</evidence>
<dbReference type="PANTHER" id="PTHR46743">
    <property type="entry name" value="TEICHOIC ACIDS EXPORT ATP-BINDING PROTEIN TAGH"/>
    <property type="match status" value="1"/>
</dbReference>
<dbReference type="Gene3D" id="3.40.50.300">
    <property type="entry name" value="P-loop containing nucleotide triphosphate hydrolases"/>
    <property type="match status" value="1"/>
</dbReference>
<accession>A0A542ZCU3</accession>